<feature type="binding site" evidence="15">
    <location>
        <position position="126"/>
    </location>
    <ligand>
        <name>Mg(2+)</name>
        <dbReference type="ChEBI" id="CHEBI:18420"/>
    </ligand>
</feature>
<comment type="subunit">
    <text evidence="4 15">Homodimer.</text>
</comment>
<comment type="cofactor">
    <cofactor evidence="15">
        <name>Mg(2+)</name>
        <dbReference type="ChEBI" id="CHEBI:18420"/>
    </cofactor>
</comment>
<dbReference type="FunFam" id="1.10.1520.10:FF:000001">
    <property type="entry name" value="Ribonuclease 3"/>
    <property type="match status" value="1"/>
</dbReference>
<dbReference type="PROSITE" id="PS00517">
    <property type="entry name" value="RNASE_3_1"/>
    <property type="match status" value="1"/>
</dbReference>
<dbReference type="GO" id="GO:0003725">
    <property type="term" value="F:double-stranded RNA binding"/>
    <property type="evidence" value="ECO:0007669"/>
    <property type="project" value="TreeGrafter"/>
</dbReference>
<keyword evidence="6 15" id="KW-0698">rRNA processing</keyword>
<dbReference type="GO" id="GO:0006364">
    <property type="term" value="P:rRNA processing"/>
    <property type="evidence" value="ECO:0007669"/>
    <property type="project" value="UniProtKB-UniRule"/>
</dbReference>
<keyword evidence="10 15" id="KW-0479">Metal-binding</keyword>
<feature type="domain" description="RNase III" evidence="17">
    <location>
        <begin position="11"/>
        <end position="140"/>
    </location>
</feature>
<keyword evidence="15" id="KW-0699">rRNA-binding</keyword>
<dbReference type="Pfam" id="PF14622">
    <property type="entry name" value="Ribonucleas_3_3"/>
    <property type="match status" value="1"/>
</dbReference>
<dbReference type="STRING" id="883114.HMPREF9709_00880"/>
<reference evidence="18 19" key="1">
    <citation type="submission" date="2012-01" db="EMBL/GenBank/DDBJ databases">
        <title>The Genome Sequence of Helcococcus kunzii ATCC 51366.</title>
        <authorList>
            <consortium name="The Broad Institute Genome Sequencing Platform"/>
            <person name="Earl A."/>
            <person name="Ward D."/>
            <person name="Feldgarden M."/>
            <person name="Gevers D."/>
            <person name="Huys G."/>
            <person name="Young S.K."/>
            <person name="Zeng Q."/>
            <person name="Gargeya S."/>
            <person name="Fitzgerald M."/>
            <person name="Haas B."/>
            <person name="Abouelleil A."/>
            <person name="Alvarado L."/>
            <person name="Arachchi H.M."/>
            <person name="Berlin A."/>
            <person name="Chapman S.B."/>
            <person name="Gearin G."/>
            <person name="Goldberg J."/>
            <person name="Griggs A."/>
            <person name="Gujja S."/>
            <person name="Hansen M."/>
            <person name="Heiman D."/>
            <person name="Howarth C."/>
            <person name="Larimer J."/>
            <person name="Lui A."/>
            <person name="MacDonald P.J.P."/>
            <person name="McCowen C."/>
            <person name="Montmayeur A."/>
            <person name="Murphy C."/>
            <person name="Neiman D."/>
            <person name="Pearson M."/>
            <person name="Priest M."/>
            <person name="Roberts A."/>
            <person name="Saif S."/>
            <person name="Shea T."/>
            <person name="Sisk P."/>
            <person name="Stolte C."/>
            <person name="Sykes S."/>
            <person name="Wortman J."/>
            <person name="Nusbaum C."/>
            <person name="Birren B."/>
        </authorList>
    </citation>
    <scope>NUCLEOTIDE SEQUENCE [LARGE SCALE GENOMIC DNA]</scope>
    <source>
        <strain evidence="18 19">ATCC 51366</strain>
    </source>
</reference>
<keyword evidence="19" id="KW-1185">Reference proteome</keyword>
<dbReference type="InterPro" id="IPR014720">
    <property type="entry name" value="dsRBD_dom"/>
</dbReference>
<evidence type="ECO:0000313" key="18">
    <source>
        <dbReference type="EMBL" id="EHR33944.1"/>
    </source>
</evidence>
<dbReference type="FunFam" id="3.30.160.20:FF:000003">
    <property type="entry name" value="Ribonuclease 3"/>
    <property type="match status" value="1"/>
</dbReference>
<dbReference type="PANTHER" id="PTHR11207">
    <property type="entry name" value="RIBONUCLEASE III"/>
    <property type="match status" value="1"/>
</dbReference>
<dbReference type="HOGENOM" id="CLU_000907_1_3_9"/>
<accession>H3NNG9</accession>
<comment type="similarity">
    <text evidence="3">Belongs to the ribonuclease III family.</text>
</comment>
<keyword evidence="12 15" id="KW-0378">Hydrolase</keyword>
<evidence type="ECO:0000256" key="1">
    <source>
        <dbReference type="ARBA" id="ARBA00000109"/>
    </source>
</evidence>
<dbReference type="SMART" id="SM00535">
    <property type="entry name" value="RIBOc"/>
    <property type="match status" value="1"/>
</dbReference>
<evidence type="ECO:0000256" key="11">
    <source>
        <dbReference type="ARBA" id="ARBA00022759"/>
    </source>
</evidence>
<name>H3NNG9_9FIRM</name>
<dbReference type="RefSeq" id="WP_005398299.1">
    <property type="nucleotide sequence ID" value="NZ_JH601088.1"/>
</dbReference>
<dbReference type="EC" id="3.1.26.3" evidence="15"/>
<keyword evidence="14 15" id="KW-0694">RNA-binding</keyword>
<dbReference type="NCBIfam" id="TIGR02191">
    <property type="entry name" value="RNaseIII"/>
    <property type="match status" value="1"/>
</dbReference>
<dbReference type="GO" id="GO:0004525">
    <property type="term" value="F:ribonuclease III activity"/>
    <property type="evidence" value="ECO:0007669"/>
    <property type="project" value="UniProtKB-UniRule"/>
</dbReference>
<gene>
    <name evidence="15" type="primary">rnc</name>
    <name evidence="18" type="ORF">HMPREF9709_00880</name>
</gene>
<keyword evidence="9 15" id="KW-0540">Nuclease</keyword>
<dbReference type="SUPFAM" id="SSF54768">
    <property type="entry name" value="dsRNA-binding domain-like"/>
    <property type="match status" value="1"/>
</dbReference>
<dbReference type="AlphaFoldDB" id="H3NNG9"/>
<dbReference type="Gene3D" id="1.10.1520.10">
    <property type="entry name" value="Ribonuclease III domain"/>
    <property type="match status" value="1"/>
</dbReference>
<feature type="domain" description="DRBM" evidence="16">
    <location>
        <begin position="168"/>
        <end position="237"/>
    </location>
</feature>
<keyword evidence="11 15" id="KW-0255">Endonuclease</keyword>
<dbReference type="Pfam" id="PF00035">
    <property type="entry name" value="dsrm"/>
    <property type="match status" value="1"/>
</dbReference>
<dbReference type="InterPro" id="IPR011907">
    <property type="entry name" value="RNase_III"/>
</dbReference>
<protein>
    <recommendedName>
        <fullName evidence="15">Ribonuclease 3</fullName>
        <ecNumber evidence="15">3.1.26.3</ecNumber>
    </recommendedName>
    <alternativeName>
        <fullName evidence="15">Ribonuclease III</fullName>
        <shortName evidence="15">RNase III</shortName>
    </alternativeName>
</protein>
<evidence type="ECO:0000256" key="4">
    <source>
        <dbReference type="ARBA" id="ARBA00011738"/>
    </source>
</evidence>
<dbReference type="GeneID" id="96998875"/>
<dbReference type="OrthoDB" id="9805026at2"/>
<evidence type="ECO:0000259" key="16">
    <source>
        <dbReference type="PROSITE" id="PS50137"/>
    </source>
</evidence>
<evidence type="ECO:0000256" key="9">
    <source>
        <dbReference type="ARBA" id="ARBA00022722"/>
    </source>
</evidence>
<feature type="binding site" evidence="15">
    <location>
        <position position="53"/>
    </location>
    <ligand>
        <name>Mg(2+)</name>
        <dbReference type="ChEBI" id="CHEBI:18420"/>
    </ligand>
</feature>
<dbReference type="EMBL" id="AGEI01000021">
    <property type="protein sequence ID" value="EHR33944.1"/>
    <property type="molecule type" value="Genomic_DNA"/>
</dbReference>
<keyword evidence="5 15" id="KW-0963">Cytoplasm</keyword>
<comment type="function">
    <text evidence="15">Digests double-stranded RNA. Involved in the processing of primary rRNA transcript to yield the immediate precursors to the large and small rRNAs (23S and 16S). Processes some mRNAs, and tRNAs when they are encoded in the rRNA operon. Processes pre-crRNA and tracrRNA of type II CRISPR loci if present in the organism.</text>
</comment>
<dbReference type="PROSITE" id="PS50137">
    <property type="entry name" value="DS_RBD"/>
    <property type="match status" value="1"/>
</dbReference>
<feature type="binding site" evidence="15">
    <location>
        <position position="129"/>
    </location>
    <ligand>
        <name>Mg(2+)</name>
        <dbReference type="ChEBI" id="CHEBI:18420"/>
    </ligand>
</feature>
<keyword evidence="13 15" id="KW-0460">Magnesium</keyword>
<evidence type="ECO:0000256" key="7">
    <source>
        <dbReference type="ARBA" id="ARBA00022664"/>
    </source>
</evidence>
<evidence type="ECO:0000256" key="6">
    <source>
        <dbReference type="ARBA" id="ARBA00022552"/>
    </source>
</evidence>
<dbReference type="GO" id="GO:0046872">
    <property type="term" value="F:metal ion binding"/>
    <property type="evidence" value="ECO:0007669"/>
    <property type="project" value="UniProtKB-KW"/>
</dbReference>
<keyword evidence="8 15" id="KW-0819">tRNA processing</keyword>
<dbReference type="HAMAP" id="MF_00104">
    <property type="entry name" value="RNase_III"/>
    <property type="match status" value="1"/>
</dbReference>
<dbReference type="GO" id="GO:0010468">
    <property type="term" value="P:regulation of gene expression"/>
    <property type="evidence" value="ECO:0007669"/>
    <property type="project" value="TreeGrafter"/>
</dbReference>
<dbReference type="Gene3D" id="3.30.160.20">
    <property type="match status" value="1"/>
</dbReference>
<dbReference type="PATRIC" id="fig|883114.3.peg.870"/>
<comment type="caution">
    <text evidence="18">The sequence shown here is derived from an EMBL/GenBank/DDBJ whole genome shotgun (WGS) entry which is preliminary data.</text>
</comment>
<dbReference type="GO" id="GO:0008033">
    <property type="term" value="P:tRNA processing"/>
    <property type="evidence" value="ECO:0007669"/>
    <property type="project" value="UniProtKB-KW"/>
</dbReference>
<dbReference type="GO" id="GO:0019843">
    <property type="term" value="F:rRNA binding"/>
    <property type="evidence" value="ECO:0007669"/>
    <property type="project" value="UniProtKB-KW"/>
</dbReference>
<dbReference type="InterPro" id="IPR036389">
    <property type="entry name" value="RNase_III_sf"/>
</dbReference>
<sequence>MTLKGERIEILKELEDKINYKFNNFELLNLAFVHTSYANEHSSLKGKHNERLEFLGDAVLEMVFSEILFKNFKPKQEGYLTKLRSNLVCEASFSELSDEINLSKYLLLGKGEEKTGGRHKDSIKADLFEAFNGALYLDAGYEVVYNFIYGLIKDKIFDENIVVENVNDYKSMLQEHLHKYKNINLKYELVKEEGPSHDKTFYIEAYLDSKFIGAGKGRNKKFAEQNAAKNALKKLHVI</sequence>
<evidence type="ECO:0000256" key="14">
    <source>
        <dbReference type="ARBA" id="ARBA00022884"/>
    </source>
</evidence>
<evidence type="ECO:0000256" key="12">
    <source>
        <dbReference type="ARBA" id="ARBA00022801"/>
    </source>
</evidence>
<evidence type="ECO:0000313" key="19">
    <source>
        <dbReference type="Proteomes" id="UP000004191"/>
    </source>
</evidence>
<evidence type="ECO:0000256" key="15">
    <source>
        <dbReference type="HAMAP-Rule" id="MF_00104"/>
    </source>
</evidence>
<evidence type="ECO:0000256" key="8">
    <source>
        <dbReference type="ARBA" id="ARBA00022694"/>
    </source>
</evidence>
<dbReference type="GO" id="GO:0042802">
    <property type="term" value="F:identical protein binding"/>
    <property type="evidence" value="ECO:0007669"/>
    <property type="project" value="UniProtKB-ARBA"/>
</dbReference>
<dbReference type="GO" id="GO:0006397">
    <property type="term" value="P:mRNA processing"/>
    <property type="evidence" value="ECO:0007669"/>
    <property type="project" value="UniProtKB-UniRule"/>
</dbReference>
<dbReference type="GO" id="GO:0005737">
    <property type="term" value="C:cytoplasm"/>
    <property type="evidence" value="ECO:0007669"/>
    <property type="project" value="UniProtKB-SubCell"/>
</dbReference>
<evidence type="ECO:0000256" key="2">
    <source>
        <dbReference type="ARBA" id="ARBA00004496"/>
    </source>
</evidence>
<evidence type="ECO:0000256" key="10">
    <source>
        <dbReference type="ARBA" id="ARBA00022723"/>
    </source>
</evidence>
<dbReference type="CDD" id="cd10845">
    <property type="entry name" value="DSRM_RNAse_III_family"/>
    <property type="match status" value="1"/>
</dbReference>
<feature type="active site" evidence="15">
    <location>
        <position position="57"/>
    </location>
</feature>
<evidence type="ECO:0000259" key="17">
    <source>
        <dbReference type="PROSITE" id="PS50142"/>
    </source>
</evidence>
<evidence type="ECO:0000256" key="13">
    <source>
        <dbReference type="ARBA" id="ARBA00022842"/>
    </source>
</evidence>
<dbReference type="CDD" id="cd00593">
    <property type="entry name" value="RIBOc"/>
    <property type="match status" value="1"/>
</dbReference>
<comment type="catalytic activity">
    <reaction evidence="1 15">
        <text>Endonucleolytic cleavage to 5'-phosphomonoester.</text>
        <dbReference type="EC" id="3.1.26.3"/>
    </reaction>
</comment>
<keyword evidence="7 15" id="KW-0507">mRNA processing</keyword>
<feature type="active site" evidence="15">
    <location>
        <position position="129"/>
    </location>
</feature>
<proteinExistence type="inferred from homology"/>
<dbReference type="SMART" id="SM00358">
    <property type="entry name" value="DSRM"/>
    <property type="match status" value="1"/>
</dbReference>
<dbReference type="Proteomes" id="UP000004191">
    <property type="component" value="Unassembled WGS sequence"/>
</dbReference>
<dbReference type="SUPFAM" id="SSF69065">
    <property type="entry name" value="RNase III domain-like"/>
    <property type="match status" value="1"/>
</dbReference>
<dbReference type="InterPro" id="IPR000999">
    <property type="entry name" value="RNase_III_dom"/>
</dbReference>
<dbReference type="eggNOG" id="COG0571">
    <property type="taxonomic scope" value="Bacteria"/>
</dbReference>
<evidence type="ECO:0000256" key="5">
    <source>
        <dbReference type="ARBA" id="ARBA00022490"/>
    </source>
</evidence>
<comment type="subcellular location">
    <subcellularLocation>
        <location evidence="2 15">Cytoplasm</location>
    </subcellularLocation>
</comment>
<organism evidence="18 19">
    <name type="scientific">Helcococcus kunzii ATCC 51366</name>
    <dbReference type="NCBI Taxonomy" id="883114"/>
    <lineage>
        <taxon>Bacteria</taxon>
        <taxon>Bacillati</taxon>
        <taxon>Bacillota</taxon>
        <taxon>Tissierellia</taxon>
        <taxon>Tissierellales</taxon>
        <taxon>Peptoniphilaceae</taxon>
        <taxon>Helcococcus</taxon>
    </lineage>
</organism>
<dbReference type="PROSITE" id="PS50142">
    <property type="entry name" value="RNASE_3_2"/>
    <property type="match status" value="1"/>
</dbReference>
<dbReference type="PANTHER" id="PTHR11207:SF0">
    <property type="entry name" value="RIBONUCLEASE 3"/>
    <property type="match status" value="1"/>
</dbReference>
<evidence type="ECO:0000256" key="3">
    <source>
        <dbReference type="ARBA" id="ARBA00010183"/>
    </source>
</evidence>